<keyword evidence="7" id="KW-0812">Transmembrane</keyword>
<evidence type="ECO:0000256" key="6">
    <source>
        <dbReference type="ARBA" id="ARBA00023319"/>
    </source>
</evidence>
<evidence type="ECO:0000313" key="12">
    <source>
        <dbReference type="RefSeq" id="XP_011504425.1"/>
    </source>
</evidence>
<feature type="domain" description="Ig-like" evidence="9">
    <location>
        <begin position="401"/>
        <end position="487"/>
    </location>
</feature>
<dbReference type="InterPro" id="IPR013098">
    <property type="entry name" value="Ig_I-set"/>
</dbReference>
<feature type="transmembrane region" description="Helical" evidence="7">
    <location>
        <begin position="931"/>
        <end position="951"/>
    </location>
</feature>
<dbReference type="PANTHER" id="PTHR11640:SF134">
    <property type="entry name" value="ECHINOID, ISOFORM A-RELATED"/>
    <property type="match status" value="1"/>
</dbReference>
<comment type="subcellular location">
    <subcellularLocation>
        <location evidence="1">Membrane</location>
        <topology evidence="1">Single-pass type I membrane protein</topology>
    </subcellularLocation>
</comment>
<dbReference type="InterPro" id="IPR003961">
    <property type="entry name" value="FN3_dom"/>
</dbReference>
<dbReference type="CDD" id="cd00063">
    <property type="entry name" value="FN3"/>
    <property type="match status" value="1"/>
</dbReference>
<dbReference type="Pfam" id="PF13895">
    <property type="entry name" value="Ig_2"/>
    <property type="match status" value="1"/>
</dbReference>
<keyword evidence="11" id="KW-1185">Reference proteome</keyword>
<sequence>MMKSALRTVILLLAIARLGAARARGAEETQVDTHEGSTVILQCRFAPPRENATFFWLTHTNNMHDNAAIEQTALAPYYRVFMRPEEGRYDLEIRNVSYERDNGKYECRVKVSGTGENLYHKNITLTVLRAPGPPSISPAAAIAKEDERLELQCNTNGGSPEPEVRWYRGNSPNVVHTGRNYVLIPSKEDDRSILKCVVRNRAMKAGETLTASVTLDVHYFPRVSVGTENPLRVEVNSMATLKCNVDSKPAVGTVRWLKDNSFVATSFHHIIPKVTLLDAGKYTCQADNGLSKKGESFLYLDVLYPPSVSIEGDRIRTAEVEDSITVHCNVSSNPPPTKIEWLREGRPEFRVEGSILRLMRVTAEHAGNYTCRAINSIHPSGGERKNHSASAKVEIRVRHKPGPARITPDSPVAIENSKVILTCVANPPGYPEPQFQWSREGDTGISPTEHFGSKYEINSVHLGSEGTYRCHAFNEIGNGEAASVNLTVHQSPKILTKLQPHVTRKVGESSFQVSCVAQGKPRPSVRWLKDDRELTADQSLYKVTTSSSEGHGRVVTVNSTLSFLGNARPETDKIVANDRGKYTCVFDNEVKKVESQMMLKVEHSPIVLNLYDKVANNLRETANVTCKVQAWPKPEFQWSFGTNTAPLQGSSSDGHYEISTSSDNYDVYTSVLKITNIRDSDYGDYSCRAANAQGSITSMIKLQPKGAPERPTSVRAMDVGPTHVALVWDLGFDGGLPITKYFVSYRRVAGGDEVIAADCAPPRGPTGQWQEIDCRRSNPCNVSDLEQHQTYTFKVKVYNTNNHSDYSDEVTATTAVAKIPTPLRVSYDPESGTLAINVGATCLALVASIEKSDSGSDNTWRIVDDWPLEVLGGASTQREGVLDDPAASSSEPRIRVRLCLKADRQRCGDYIEAEIGPSYIPQAGALATPTLIALVVSGAVFLLFAALLLLFCRCRRKHAAKAKDYEMGSNAVRPSLVTSNGQQTQAPPPYYAENKALEHSLDHALALEDSKTPAYAQPGYGYHQPNHNINGENAGVNMGYMENSYSNSNNGGSVNSQDSIWQMKSAAAANGVGVNTGNVGVVGAPYDMGGYATTESDYPAHPHYLPQREDYRESHNLSRQQFCEPFATVVKSQKHVDSPYDVSGLPYQETYDEDAKPPQQVSLSYDESLESGYSTPNSRGRRIIREIIV</sequence>
<dbReference type="SUPFAM" id="SSF49265">
    <property type="entry name" value="Fibronectin type III"/>
    <property type="match status" value="1"/>
</dbReference>
<dbReference type="Pfam" id="PF13927">
    <property type="entry name" value="Ig_3"/>
    <property type="match status" value="1"/>
</dbReference>
<evidence type="ECO:0000259" key="10">
    <source>
        <dbReference type="PROSITE" id="PS50853"/>
    </source>
</evidence>
<dbReference type="KEGG" id="csol:105367423"/>
<evidence type="ECO:0000256" key="5">
    <source>
        <dbReference type="ARBA" id="ARBA00023180"/>
    </source>
</evidence>
<keyword evidence="7" id="KW-1133">Transmembrane helix</keyword>
<evidence type="ECO:0000256" key="2">
    <source>
        <dbReference type="ARBA" id="ARBA00022737"/>
    </source>
</evidence>
<dbReference type="Pfam" id="PF07679">
    <property type="entry name" value="I-set"/>
    <property type="match status" value="2"/>
</dbReference>
<organism evidence="11 12">
    <name type="scientific">Ceratosolen solmsi marchali</name>
    <dbReference type="NCBI Taxonomy" id="326594"/>
    <lineage>
        <taxon>Eukaryota</taxon>
        <taxon>Metazoa</taxon>
        <taxon>Ecdysozoa</taxon>
        <taxon>Arthropoda</taxon>
        <taxon>Hexapoda</taxon>
        <taxon>Insecta</taxon>
        <taxon>Pterygota</taxon>
        <taxon>Neoptera</taxon>
        <taxon>Endopterygota</taxon>
        <taxon>Hymenoptera</taxon>
        <taxon>Apocrita</taxon>
        <taxon>Proctotrupomorpha</taxon>
        <taxon>Chalcidoidea</taxon>
        <taxon>Agaonidae</taxon>
        <taxon>Agaoninae</taxon>
        <taxon>Ceratosolen</taxon>
    </lineage>
</organism>
<feature type="domain" description="Ig-like" evidence="9">
    <location>
        <begin position="605"/>
        <end position="703"/>
    </location>
</feature>
<evidence type="ECO:0000256" key="4">
    <source>
        <dbReference type="ARBA" id="ARBA00023157"/>
    </source>
</evidence>
<keyword evidence="8" id="KW-0732">Signal</keyword>
<dbReference type="GO" id="GO:0098609">
    <property type="term" value="P:cell-cell adhesion"/>
    <property type="evidence" value="ECO:0007669"/>
    <property type="project" value="TreeGrafter"/>
</dbReference>
<proteinExistence type="predicted"/>
<keyword evidence="3 7" id="KW-0472">Membrane</keyword>
<dbReference type="CDD" id="cd00096">
    <property type="entry name" value="Ig"/>
    <property type="match status" value="5"/>
</dbReference>
<dbReference type="Proteomes" id="UP000695007">
    <property type="component" value="Unplaced"/>
</dbReference>
<feature type="domain" description="Ig-like" evidence="9">
    <location>
        <begin position="35"/>
        <end position="124"/>
    </location>
</feature>
<dbReference type="InterPro" id="IPR013151">
    <property type="entry name" value="Immunoglobulin_dom"/>
</dbReference>
<feature type="domain" description="Ig-like" evidence="9">
    <location>
        <begin position="134"/>
        <end position="214"/>
    </location>
</feature>
<accession>A0AAJ6YU68</accession>
<dbReference type="GeneID" id="105367423"/>
<dbReference type="SUPFAM" id="SSF48726">
    <property type="entry name" value="Immunoglobulin"/>
    <property type="match status" value="6"/>
</dbReference>
<protein>
    <submittedName>
        <fullName evidence="12">Hemicentin-2 isoform X1</fullName>
    </submittedName>
</protein>
<dbReference type="SMART" id="SM00060">
    <property type="entry name" value="FN3"/>
    <property type="match status" value="1"/>
</dbReference>
<dbReference type="InterPro" id="IPR036179">
    <property type="entry name" value="Ig-like_dom_sf"/>
</dbReference>
<dbReference type="InterPro" id="IPR007110">
    <property type="entry name" value="Ig-like_dom"/>
</dbReference>
<dbReference type="PANTHER" id="PTHR11640">
    <property type="entry name" value="NEPHRIN"/>
    <property type="match status" value="1"/>
</dbReference>
<keyword evidence="5" id="KW-0325">Glycoprotein</keyword>
<feature type="chain" id="PRO_5042511823" evidence="8">
    <location>
        <begin position="22"/>
        <end position="1189"/>
    </location>
</feature>
<feature type="domain" description="Ig-like" evidence="9">
    <location>
        <begin position="306"/>
        <end position="390"/>
    </location>
</feature>
<dbReference type="GO" id="GO:0050839">
    <property type="term" value="F:cell adhesion molecule binding"/>
    <property type="evidence" value="ECO:0007669"/>
    <property type="project" value="TreeGrafter"/>
</dbReference>
<dbReference type="GO" id="GO:0030154">
    <property type="term" value="P:cell differentiation"/>
    <property type="evidence" value="ECO:0007669"/>
    <property type="project" value="UniProtKB-ARBA"/>
</dbReference>
<dbReference type="GO" id="GO:0009653">
    <property type="term" value="P:anatomical structure morphogenesis"/>
    <property type="evidence" value="ECO:0007669"/>
    <property type="project" value="UniProtKB-ARBA"/>
</dbReference>
<evidence type="ECO:0000313" key="11">
    <source>
        <dbReference type="Proteomes" id="UP000695007"/>
    </source>
</evidence>
<dbReference type="GO" id="GO:0005886">
    <property type="term" value="C:plasma membrane"/>
    <property type="evidence" value="ECO:0007669"/>
    <property type="project" value="TreeGrafter"/>
</dbReference>
<dbReference type="PROSITE" id="PS50853">
    <property type="entry name" value="FN3"/>
    <property type="match status" value="1"/>
</dbReference>
<evidence type="ECO:0000256" key="7">
    <source>
        <dbReference type="SAM" id="Phobius"/>
    </source>
</evidence>
<dbReference type="SMART" id="SM00408">
    <property type="entry name" value="IGc2"/>
    <property type="match status" value="7"/>
</dbReference>
<dbReference type="CTD" id="33619"/>
<feature type="domain" description="Ig-like" evidence="9">
    <location>
        <begin position="492"/>
        <end position="600"/>
    </location>
</feature>
<dbReference type="AlphaFoldDB" id="A0AAJ6YU68"/>
<evidence type="ECO:0000259" key="9">
    <source>
        <dbReference type="PROSITE" id="PS50835"/>
    </source>
</evidence>
<dbReference type="Pfam" id="PF00041">
    <property type="entry name" value="fn3"/>
    <property type="match status" value="1"/>
</dbReference>
<evidence type="ECO:0000256" key="3">
    <source>
        <dbReference type="ARBA" id="ARBA00023136"/>
    </source>
</evidence>
<dbReference type="InterPro" id="IPR003599">
    <property type="entry name" value="Ig_sub"/>
</dbReference>
<keyword evidence="4" id="KW-1015">Disulfide bond</keyword>
<dbReference type="GO" id="GO:0005911">
    <property type="term" value="C:cell-cell junction"/>
    <property type="evidence" value="ECO:0007669"/>
    <property type="project" value="TreeGrafter"/>
</dbReference>
<dbReference type="Gene3D" id="2.60.40.10">
    <property type="entry name" value="Immunoglobulins"/>
    <property type="match status" value="8"/>
</dbReference>
<feature type="domain" description="Fibronectin type-III" evidence="10">
    <location>
        <begin position="710"/>
        <end position="817"/>
    </location>
</feature>
<reference evidence="12" key="1">
    <citation type="submission" date="2025-08" db="UniProtKB">
        <authorList>
            <consortium name="RefSeq"/>
        </authorList>
    </citation>
    <scope>IDENTIFICATION</scope>
</reference>
<gene>
    <name evidence="12" type="primary">LOC105367423</name>
</gene>
<evidence type="ECO:0000256" key="8">
    <source>
        <dbReference type="SAM" id="SignalP"/>
    </source>
</evidence>
<dbReference type="InterPro" id="IPR013783">
    <property type="entry name" value="Ig-like_fold"/>
</dbReference>
<dbReference type="PROSITE" id="PS50835">
    <property type="entry name" value="IG_LIKE"/>
    <property type="match status" value="7"/>
</dbReference>
<feature type="domain" description="Ig-like" evidence="9">
    <location>
        <begin position="221"/>
        <end position="289"/>
    </location>
</feature>
<dbReference type="InterPro" id="IPR051275">
    <property type="entry name" value="Cell_adhesion_signaling"/>
</dbReference>
<dbReference type="RefSeq" id="XP_011504425.1">
    <property type="nucleotide sequence ID" value="XM_011506123.1"/>
</dbReference>
<dbReference type="InterPro" id="IPR036116">
    <property type="entry name" value="FN3_sf"/>
</dbReference>
<keyword evidence="2" id="KW-0677">Repeat</keyword>
<dbReference type="InterPro" id="IPR003598">
    <property type="entry name" value="Ig_sub2"/>
</dbReference>
<evidence type="ECO:0000256" key="1">
    <source>
        <dbReference type="ARBA" id="ARBA00004479"/>
    </source>
</evidence>
<dbReference type="SMART" id="SM00409">
    <property type="entry name" value="IG"/>
    <property type="match status" value="7"/>
</dbReference>
<dbReference type="Pfam" id="PF00047">
    <property type="entry name" value="ig"/>
    <property type="match status" value="1"/>
</dbReference>
<name>A0AAJ6YU68_9HYME</name>
<feature type="signal peptide" evidence="8">
    <location>
        <begin position="1"/>
        <end position="21"/>
    </location>
</feature>
<keyword evidence="6" id="KW-0393">Immunoglobulin domain</keyword>